<keyword evidence="8 13" id="KW-0949">S-adenosyl-L-methionine</keyword>
<dbReference type="Pfam" id="PF01029">
    <property type="entry name" value="NusB"/>
    <property type="match status" value="1"/>
</dbReference>
<comment type="subcellular location">
    <subcellularLocation>
        <location evidence="2">Cytoplasm</location>
    </subcellularLocation>
</comment>
<dbReference type="InterPro" id="IPR035926">
    <property type="entry name" value="NusB-like_sf"/>
</dbReference>
<evidence type="ECO:0000313" key="15">
    <source>
        <dbReference type="EMBL" id="OGF12985.1"/>
    </source>
</evidence>
<dbReference type="AlphaFoldDB" id="A0A1F5REV6"/>
<keyword evidence="4" id="KW-0963">Cytoplasm</keyword>
<dbReference type="CDD" id="cd02440">
    <property type="entry name" value="AdoMet_MTases"/>
    <property type="match status" value="1"/>
</dbReference>
<evidence type="ECO:0000256" key="13">
    <source>
        <dbReference type="PROSITE-ProRule" id="PRU01023"/>
    </source>
</evidence>
<dbReference type="InterPro" id="IPR006027">
    <property type="entry name" value="NusB_RsmB_TIM44"/>
</dbReference>
<proteinExistence type="inferred from homology"/>
<name>A0A1F5REV6_9BACT</name>
<keyword evidence="5" id="KW-0698">rRNA processing</keyword>
<evidence type="ECO:0000256" key="6">
    <source>
        <dbReference type="ARBA" id="ARBA00022603"/>
    </source>
</evidence>
<evidence type="ECO:0000256" key="8">
    <source>
        <dbReference type="ARBA" id="ARBA00022691"/>
    </source>
</evidence>
<dbReference type="GO" id="GO:0005737">
    <property type="term" value="C:cytoplasm"/>
    <property type="evidence" value="ECO:0007669"/>
    <property type="project" value="UniProtKB-SubCell"/>
</dbReference>
<keyword evidence="6 13" id="KW-0489">Methyltransferase</keyword>
<keyword evidence="7 13" id="KW-0808">Transferase</keyword>
<dbReference type="InterPro" id="IPR054728">
    <property type="entry name" value="RsmB-like_ferredoxin"/>
</dbReference>
<dbReference type="EC" id="2.1.1.176" evidence="3"/>
<evidence type="ECO:0000256" key="11">
    <source>
        <dbReference type="ARBA" id="ARBA00031088"/>
    </source>
</evidence>
<dbReference type="GO" id="GO:0003723">
    <property type="term" value="F:RNA binding"/>
    <property type="evidence" value="ECO:0007669"/>
    <property type="project" value="UniProtKB-UniRule"/>
</dbReference>
<evidence type="ECO:0000256" key="7">
    <source>
        <dbReference type="ARBA" id="ARBA00022679"/>
    </source>
</evidence>
<evidence type="ECO:0000256" key="1">
    <source>
        <dbReference type="ARBA" id="ARBA00002724"/>
    </source>
</evidence>
<dbReference type="GO" id="GO:0006355">
    <property type="term" value="P:regulation of DNA-templated transcription"/>
    <property type="evidence" value="ECO:0007669"/>
    <property type="project" value="InterPro"/>
</dbReference>
<sequence length="442" mass="49346">MTARETALKILSAIDQNTEFSDSILRKYFSQAGLSRVDQNLARELVSGVLRHRAKLDWLLDGSLKRGLKSLNALEANILRLGLYQVAFLDKIPAFAAVNESVELVKRFGRKEIIGLTNAVLRDIIRNKKYLKKPDTGDKVKDAGVEYSHPEWLIERWVKQLGWDDTLKILEFNNSPAPVIIRANRLKAPAENLFEQLEAGGFGPKCLEIIPQAIEIDNPSGLVDNELFVRGQFYFQDSSAQAAGMLFGAKEGDSILDLCAAPGGKAGLALEQADGRADMFALDRSFRKLPRVRENFIRLGLDSWYLINGDAVDIKFKTAFDLVLADVPCTGLGVIRRRLDLRWRIREADIQRMAGLQSLILENAAGLVKPGGAVVYSTCTLTPEENQDQIKGFLTRHPEFWLDPAEKYLPAVLCQNGFLAAWPQLHQMDGAFAARLIKNKNI</sequence>
<feature type="binding site" evidence="13">
    <location>
        <position position="283"/>
    </location>
    <ligand>
        <name>S-adenosyl-L-methionine</name>
        <dbReference type="ChEBI" id="CHEBI:59789"/>
    </ligand>
</feature>
<feature type="binding site" evidence="13">
    <location>
        <position position="310"/>
    </location>
    <ligand>
        <name>S-adenosyl-L-methionine</name>
        <dbReference type="ChEBI" id="CHEBI:59789"/>
    </ligand>
</feature>
<feature type="domain" description="SAM-dependent MTase RsmB/NOP-type" evidence="14">
    <location>
        <begin position="169"/>
        <end position="439"/>
    </location>
</feature>
<feature type="active site" description="Nucleophile" evidence="13">
    <location>
        <position position="379"/>
    </location>
</feature>
<dbReference type="PRINTS" id="PR02008">
    <property type="entry name" value="RCMTFAMILY"/>
</dbReference>
<dbReference type="SUPFAM" id="SSF53335">
    <property type="entry name" value="S-adenosyl-L-methionine-dependent methyltransferases"/>
    <property type="match status" value="1"/>
</dbReference>
<feature type="binding site" evidence="13">
    <location>
        <position position="326"/>
    </location>
    <ligand>
        <name>S-adenosyl-L-methionine</name>
        <dbReference type="ChEBI" id="CHEBI:59789"/>
    </ligand>
</feature>
<dbReference type="Gene3D" id="3.30.70.1170">
    <property type="entry name" value="Sun protein, domain 3"/>
    <property type="match status" value="1"/>
</dbReference>
<evidence type="ECO:0000313" key="16">
    <source>
        <dbReference type="Proteomes" id="UP000177230"/>
    </source>
</evidence>
<organism evidence="15 16">
    <name type="scientific">Candidatus Edwardsbacteria bacterium GWF2_54_11</name>
    <dbReference type="NCBI Taxonomy" id="1817851"/>
    <lineage>
        <taxon>Bacteria</taxon>
        <taxon>Candidatus Edwardsiibacteriota</taxon>
    </lineage>
</organism>
<evidence type="ECO:0000256" key="2">
    <source>
        <dbReference type="ARBA" id="ARBA00004496"/>
    </source>
</evidence>
<comment type="similarity">
    <text evidence="13">Belongs to the class I-like SAM-binding methyltransferase superfamily. RsmB/NOP family.</text>
</comment>
<dbReference type="InterPro" id="IPR029063">
    <property type="entry name" value="SAM-dependent_MTases_sf"/>
</dbReference>
<evidence type="ECO:0000256" key="4">
    <source>
        <dbReference type="ARBA" id="ARBA00022490"/>
    </source>
</evidence>
<dbReference type="InterPro" id="IPR004573">
    <property type="entry name" value="rRNA_ssu_MeTfrase_B"/>
</dbReference>
<gene>
    <name evidence="15" type="ORF">A2024_01795</name>
</gene>
<dbReference type="Pfam" id="PF01189">
    <property type="entry name" value="Methyltr_RsmB-F"/>
    <property type="match status" value="1"/>
</dbReference>
<keyword evidence="9 13" id="KW-0694">RNA-binding</keyword>
<dbReference type="Proteomes" id="UP000177230">
    <property type="component" value="Unassembled WGS sequence"/>
</dbReference>
<comment type="catalytic activity">
    <reaction evidence="12">
        <text>cytidine(967) in 16S rRNA + S-adenosyl-L-methionine = 5-methylcytidine(967) in 16S rRNA + S-adenosyl-L-homocysteine + H(+)</text>
        <dbReference type="Rhea" id="RHEA:42748"/>
        <dbReference type="Rhea" id="RHEA-COMP:10219"/>
        <dbReference type="Rhea" id="RHEA-COMP:10220"/>
        <dbReference type="ChEBI" id="CHEBI:15378"/>
        <dbReference type="ChEBI" id="CHEBI:57856"/>
        <dbReference type="ChEBI" id="CHEBI:59789"/>
        <dbReference type="ChEBI" id="CHEBI:74483"/>
        <dbReference type="ChEBI" id="CHEBI:82748"/>
        <dbReference type="EC" id="2.1.1.176"/>
    </reaction>
</comment>
<evidence type="ECO:0000256" key="5">
    <source>
        <dbReference type="ARBA" id="ARBA00022552"/>
    </source>
</evidence>
<dbReference type="Pfam" id="PF22458">
    <property type="entry name" value="RsmF-B_ferredox"/>
    <property type="match status" value="1"/>
</dbReference>
<evidence type="ECO:0000256" key="3">
    <source>
        <dbReference type="ARBA" id="ARBA00012140"/>
    </source>
</evidence>
<evidence type="ECO:0000256" key="12">
    <source>
        <dbReference type="ARBA" id="ARBA00047283"/>
    </source>
</evidence>
<dbReference type="Gene3D" id="1.10.940.10">
    <property type="entry name" value="NusB-like"/>
    <property type="match status" value="1"/>
</dbReference>
<evidence type="ECO:0000259" key="14">
    <source>
        <dbReference type="PROSITE" id="PS51686"/>
    </source>
</evidence>
<dbReference type="PROSITE" id="PS51686">
    <property type="entry name" value="SAM_MT_RSMB_NOP"/>
    <property type="match status" value="1"/>
</dbReference>
<dbReference type="GO" id="GO:0008649">
    <property type="term" value="F:rRNA methyltransferase activity"/>
    <property type="evidence" value="ECO:0007669"/>
    <property type="project" value="InterPro"/>
</dbReference>
<dbReference type="PANTHER" id="PTHR22807:SF61">
    <property type="entry name" value="NOL1_NOP2_SUN FAMILY PROTEIN _ ANTITERMINATION NUSB DOMAIN-CONTAINING PROTEIN"/>
    <property type="match status" value="1"/>
</dbReference>
<comment type="function">
    <text evidence="1">Specifically methylates the cytosine at position 967 (m5C967) of 16S rRNA.</text>
</comment>
<feature type="binding site" evidence="13">
    <location>
        <begin position="259"/>
        <end position="265"/>
    </location>
    <ligand>
        <name>S-adenosyl-L-methionine</name>
        <dbReference type="ChEBI" id="CHEBI:59789"/>
    </ligand>
</feature>
<protein>
    <recommendedName>
        <fullName evidence="3">16S rRNA (cytosine(967)-C(5))-methyltransferase</fullName>
        <ecNumber evidence="3">2.1.1.176</ecNumber>
    </recommendedName>
    <alternativeName>
        <fullName evidence="10">16S rRNA m5C967 methyltransferase</fullName>
    </alternativeName>
    <alternativeName>
        <fullName evidence="11">rRNA (cytosine-C(5)-)-methyltransferase RsmB</fullName>
    </alternativeName>
</protein>
<reference evidence="15 16" key="1">
    <citation type="journal article" date="2016" name="Nat. Commun.">
        <title>Thousands of microbial genomes shed light on interconnected biogeochemical processes in an aquifer system.</title>
        <authorList>
            <person name="Anantharaman K."/>
            <person name="Brown C.T."/>
            <person name="Hug L.A."/>
            <person name="Sharon I."/>
            <person name="Castelle C.J."/>
            <person name="Probst A.J."/>
            <person name="Thomas B.C."/>
            <person name="Singh A."/>
            <person name="Wilkins M.J."/>
            <person name="Karaoz U."/>
            <person name="Brodie E.L."/>
            <person name="Williams K.H."/>
            <person name="Hubbard S.S."/>
            <person name="Banfield J.F."/>
        </authorList>
    </citation>
    <scope>NUCLEOTIDE SEQUENCE [LARGE SCALE GENOMIC DNA]</scope>
</reference>
<dbReference type="PANTHER" id="PTHR22807">
    <property type="entry name" value="NOP2 YEAST -RELATED NOL1/NOP2/FMU SUN DOMAIN-CONTAINING"/>
    <property type="match status" value="1"/>
</dbReference>
<dbReference type="NCBIfam" id="TIGR00563">
    <property type="entry name" value="rsmB"/>
    <property type="match status" value="1"/>
</dbReference>
<comment type="caution">
    <text evidence="15">The sequence shown here is derived from an EMBL/GenBank/DDBJ whole genome shotgun (WGS) entry which is preliminary data.</text>
</comment>
<dbReference type="NCBIfam" id="NF011494">
    <property type="entry name" value="PRK14902.1"/>
    <property type="match status" value="1"/>
</dbReference>
<evidence type="ECO:0000256" key="9">
    <source>
        <dbReference type="ARBA" id="ARBA00022884"/>
    </source>
</evidence>
<dbReference type="InterPro" id="IPR049560">
    <property type="entry name" value="MeTrfase_RsmB-F_NOP2_cat"/>
</dbReference>
<evidence type="ECO:0000256" key="10">
    <source>
        <dbReference type="ARBA" id="ARBA00030399"/>
    </source>
</evidence>
<accession>A0A1F5REV6</accession>
<dbReference type="Gene3D" id="3.40.50.150">
    <property type="entry name" value="Vaccinia Virus protein VP39"/>
    <property type="match status" value="1"/>
</dbReference>
<dbReference type="InterPro" id="IPR023267">
    <property type="entry name" value="RCMT"/>
</dbReference>
<dbReference type="EMBL" id="MFFM01000027">
    <property type="protein sequence ID" value="OGF12985.1"/>
    <property type="molecule type" value="Genomic_DNA"/>
</dbReference>
<dbReference type="SUPFAM" id="SSF48013">
    <property type="entry name" value="NusB-like"/>
    <property type="match status" value="1"/>
</dbReference>
<dbReference type="InterPro" id="IPR001678">
    <property type="entry name" value="MeTrfase_RsmB-F_NOP2_dom"/>
</dbReference>